<dbReference type="InterPro" id="IPR000477">
    <property type="entry name" value="RT_dom"/>
</dbReference>
<evidence type="ECO:0000259" key="3">
    <source>
        <dbReference type="PROSITE" id="PS50878"/>
    </source>
</evidence>
<reference evidence="4" key="1">
    <citation type="submission" date="2021-10" db="EMBL/GenBank/DDBJ databases">
        <title>Tropical sea cucumber genome reveals ecological adaptation and Cuvierian tubules defense mechanism.</title>
        <authorList>
            <person name="Chen T."/>
        </authorList>
    </citation>
    <scope>NUCLEOTIDE SEQUENCE</scope>
    <source>
        <strain evidence="4">Nanhai2018</strain>
        <tissue evidence="4">Muscle</tissue>
    </source>
</reference>
<dbReference type="InterPro" id="IPR019495">
    <property type="entry name" value="EXOSC1_C"/>
</dbReference>
<dbReference type="Gene3D" id="2.40.50.140">
    <property type="entry name" value="Nucleic acid-binding proteins"/>
    <property type="match status" value="1"/>
</dbReference>
<protein>
    <submittedName>
        <fullName evidence="4">Exosome complex component CSL4</fullName>
    </submittedName>
</protein>
<feature type="domain" description="Reverse transcriptase" evidence="3">
    <location>
        <begin position="314"/>
        <end position="575"/>
    </location>
</feature>
<dbReference type="Pfam" id="PF10447">
    <property type="entry name" value="EXOSC1"/>
    <property type="match status" value="1"/>
</dbReference>
<dbReference type="EMBL" id="JAIZAY010000017">
    <property type="protein sequence ID" value="KAJ8025928.1"/>
    <property type="molecule type" value="Genomic_DNA"/>
</dbReference>
<dbReference type="GO" id="GO:0003723">
    <property type="term" value="F:RNA binding"/>
    <property type="evidence" value="ECO:0007669"/>
    <property type="project" value="InterPro"/>
</dbReference>
<gene>
    <name evidence="4" type="ORF">HOLleu_33635</name>
</gene>
<dbReference type="Gene3D" id="2.40.50.100">
    <property type="match status" value="1"/>
</dbReference>
<dbReference type="GO" id="GO:0005634">
    <property type="term" value="C:nucleus"/>
    <property type="evidence" value="ECO:0007669"/>
    <property type="project" value="UniProtKB-SubCell"/>
</dbReference>
<dbReference type="Pfam" id="PF00078">
    <property type="entry name" value="RVT_1"/>
    <property type="match status" value="1"/>
</dbReference>
<sequence>MYVGVFYRSQATNVDYINNLDSALKKIPPHASIWLLRGFNLPDITWENFKFTAGGSYAGPSKAMIDIALDHNLHQQKANFESIKNIIDDLDVKFSTHYVRDKSINELATEFNHVILKAMDQFIPSKLSSSRWKLPWITSTIKKSICKKKRLYRKAKYRNSSEAWNAFRKLRHHTDRTIRIAKRNYIHDIIGESLQSNNTKPFWNFIKSKRQEVFGVHSLKTPDGSKVCSAKDKANALNNQFCAVFTKEDMKNFPDMPESVFPEMPKICIDQKGVENLLLNLNPNKAAGPDAIPAKILRECASSLAPVLTKIFQKSLDSGCLPEAWLDAKLPHCIKRAIDVSLVIIDLYLSLQFLVRSWNILFIITLWDKILVDVQHGFRKGRSCDTQLSALIDDLASILDNKGQADLIIMDFSKAFDSVHHRRLLGKLHNLGIRSNTLNWIESFLTNGHQQVVLEGISSNRAKVSSGVPQGTVLGPLLYLAYINDLPSKVHSKIRLFPDDCILYSKINTTEDSKRLQKDLDSLLSWEKDWQMSFNASKCFTLRVTHKKVPITNNYMMGDTVLEEVKHHPYLGVELSNDLKWSTHISQITTKANKMLGLLKRNIYYCSKSTRSIAYKSLVRPKLEYCSTIWDPKHKLDRDKLEKIQNRAARFTVGDYSRDSSITKILADLEWERLHVRRTRSRLITIYKETHGERLGSADLYKAGEGTYIRHGFIFSSLAGYKKTSTVSDGEIPEISVVSGEQSSVIPEVRSIVTAKVLAVNTKYCSCAILGVEGKSLKGTFRGMIRREDIRATEQDKVEVYKSFRPGDIILARVVSFFKRQNPSSVSYCTMLSLGDARSYLLTTAENELGVVLAQSEAGVNLVPISWCEMICPKTHIKELRKVAKVQPDYIQTN</sequence>
<dbReference type="SUPFAM" id="SSF56672">
    <property type="entry name" value="DNA/RNA polymerases"/>
    <property type="match status" value="1"/>
</dbReference>
<comment type="subcellular location">
    <subcellularLocation>
        <location evidence="1">Nucleus</location>
    </subcellularLocation>
</comment>
<dbReference type="InterPro" id="IPR043502">
    <property type="entry name" value="DNA/RNA_pol_sf"/>
</dbReference>
<evidence type="ECO:0000313" key="5">
    <source>
        <dbReference type="Proteomes" id="UP001152320"/>
    </source>
</evidence>
<dbReference type="PROSITE" id="PS50878">
    <property type="entry name" value="RT_POL"/>
    <property type="match status" value="1"/>
</dbReference>
<dbReference type="GO" id="GO:0000178">
    <property type="term" value="C:exosome (RNase complex)"/>
    <property type="evidence" value="ECO:0007669"/>
    <property type="project" value="UniProtKB-KW"/>
</dbReference>
<dbReference type="OrthoDB" id="440760at2759"/>
<dbReference type="CDD" id="cd05791">
    <property type="entry name" value="S1_CSL4"/>
    <property type="match status" value="1"/>
</dbReference>
<dbReference type="PANTHER" id="PTHR33332">
    <property type="entry name" value="REVERSE TRANSCRIPTASE DOMAIN-CONTAINING PROTEIN"/>
    <property type="match status" value="1"/>
</dbReference>
<dbReference type="InterPro" id="IPR025721">
    <property type="entry name" value="Exosome_cplx_N_dom"/>
</dbReference>
<organism evidence="4 5">
    <name type="scientific">Holothuria leucospilota</name>
    <name type="common">Black long sea cucumber</name>
    <name type="synonym">Mertensiothuria leucospilota</name>
    <dbReference type="NCBI Taxonomy" id="206669"/>
    <lineage>
        <taxon>Eukaryota</taxon>
        <taxon>Metazoa</taxon>
        <taxon>Echinodermata</taxon>
        <taxon>Eleutherozoa</taxon>
        <taxon>Echinozoa</taxon>
        <taxon>Holothuroidea</taxon>
        <taxon>Aspidochirotacea</taxon>
        <taxon>Aspidochirotida</taxon>
        <taxon>Holothuriidae</taxon>
        <taxon>Holothuria</taxon>
    </lineage>
</organism>
<proteinExistence type="predicted"/>
<dbReference type="InterPro" id="IPR012340">
    <property type="entry name" value="NA-bd_OB-fold"/>
</dbReference>
<dbReference type="SUPFAM" id="SSF110324">
    <property type="entry name" value="Ribosomal L27 protein-like"/>
    <property type="match status" value="1"/>
</dbReference>
<evidence type="ECO:0000256" key="1">
    <source>
        <dbReference type="ARBA" id="ARBA00004123"/>
    </source>
</evidence>
<name>A0A9Q0YP43_HOLLE</name>
<accession>A0A9Q0YP43</accession>
<keyword evidence="2" id="KW-0271">Exosome</keyword>
<dbReference type="SUPFAM" id="SSF50249">
    <property type="entry name" value="Nucleic acid-binding proteins"/>
    <property type="match status" value="1"/>
</dbReference>
<keyword evidence="5" id="KW-1185">Reference proteome</keyword>
<comment type="caution">
    <text evidence="4">The sequence shown here is derived from an EMBL/GenBank/DDBJ whole genome shotgun (WGS) entry which is preliminary data.</text>
</comment>
<evidence type="ECO:0000256" key="2">
    <source>
        <dbReference type="ARBA" id="ARBA00022835"/>
    </source>
</evidence>
<dbReference type="CDD" id="cd01650">
    <property type="entry name" value="RT_nLTR_like"/>
    <property type="match status" value="1"/>
</dbReference>
<dbReference type="AlphaFoldDB" id="A0A9Q0YP43"/>
<dbReference type="Pfam" id="PF14382">
    <property type="entry name" value="ECR1_N"/>
    <property type="match status" value="1"/>
</dbReference>
<dbReference type="Proteomes" id="UP001152320">
    <property type="component" value="Chromosome 17"/>
</dbReference>
<evidence type="ECO:0000313" key="4">
    <source>
        <dbReference type="EMBL" id="KAJ8025928.1"/>
    </source>
</evidence>